<evidence type="ECO:0000313" key="2">
    <source>
        <dbReference type="EMBL" id="OFA02121.1"/>
    </source>
</evidence>
<comment type="caution">
    <text evidence="2">The sequence shown here is derived from an EMBL/GenBank/DDBJ whole genome shotgun (WGS) entry which is preliminary data.</text>
</comment>
<evidence type="ECO:0000313" key="3">
    <source>
        <dbReference type="Proteomes" id="UP000175989"/>
    </source>
</evidence>
<evidence type="ECO:0008006" key="4">
    <source>
        <dbReference type="Google" id="ProtNLM"/>
    </source>
</evidence>
<protein>
    <recommendedName>
        <fullName evidence="4">Phasin protein</fullName>
    </recommendedName>
</protein>
<dbReference type="Proteomes" id="UP000175989">
    <property type="component" value="Unassembled WGS sequence"/>
</dbReference>
<dbReference type="RefSeq" id="WP_141749500.1">
    <property type="nucleotide sequence ID" value="NZ_LROM01000077.1"/>
</dbReference>
<dbReference type="AlphaFoldDB" id="A0A1E7WRK2"/>
<keyword evidence="1" id="KW-0732">Signal</keyword>
<feature type="chain" id="PRO_5009207599" description="Phasin protein" evidence="1">
    <location>
        <begin position="35"/>
        <end position="166"/>
    </location>
</feature>
<evidence type="ECO:0000256" key="1">
    <source>
        <dbReference type="SAM" id="SignalP"/>
    </source>
</evidence>
<sequence>MTTQALQPLFSIPASLTPSTTFAPFAALAPFAQAAQAAIAAGREWSAQQSSTGLNALHAQLDLVQGGGAAASVRQLFALQAQFLEGLAAQQKEVLQQVSARAETYASDLRQTVSTDEVGLVTVGFFKDLGQVLQNSAEQAGTLLNSTSAAATVLSDRALAEAAKGQ</sequence>
<feature type="signal peptide" evidence="1">
    <location>
        <begin position="1"/>
        <end position="34"/>
    </location>
</feature>
<dbReference type="OrthoDB" id="8785658at2"/>
<dbReference type="EMBL" id="LROM01000077">
    <property type="protein sequence ID" value="OFA02121.1"/>
    <property type="molecule type" value="Genomic_DNA"/>
</dbReference>
<gene>
    <name evidence="2" type="ORF">DUPY_20050</name>
</gene>
<reference evidence="3" key="1">
    <citation type="journal article" date="2016" name="Front. Microbiol.">
        <title>Molecular Keys to the Janthinobacterium and Duganella spp. Interaction with the Plant Pathogen Fusarium graminearum.</title>
        <authorList>
            <person name="Haack F.S."/>
            <person name="Poehlein A."/>
            <person name="Kroger C."/>
            <person name="Voigt C.A."/>
            <person name="Piepenbring M."/>
            <person name="Bode H.B."/>
            <person name="Daniel R."/>
            <person name="Schafer W."/>
            <person name="Streit W.R."/>
        </authorList>
    </citation>
    <scope>NUCLEOTIDE SEQUENCE [LARGE SCALE GENOMIC DNA]</scope>
    <source>
        <strain evidence="3">T54</strain>
    </source>
</reference>
<organism evidence="2 3">
    <name type="scientific">Duganella phyllosphaerae</name>
    <dbReference type="NCBI Taxonomy" id="762836"/>
    <lineage>
        <taxon>Bacteria</taxon>
        <taxon>Pseudomonadati</taxon>
        <taxon>Pseudomonadota</taxon>
        <taxon>Betaproteobacteria</taxon>
        <taxon>Burkholderiales</taxon>
        <taxon>Oxalobacteraceae</taxon>
        <taxon>Telluria group</taxon>
        <taxon>Duganella</taxon>
    </lineage>
</organism>
<name>A0A1E7WRK2_9BURK</name>
<keyword evidence="3" id="KW-1185">Reference proteome</keyword>
<accession>A0A1E7WRK2</accession>
<proteinExistence type="predicted"/>